<feature type="compositionally biased region" description="Pro residues" evidence="1">
    <location>
        <begin position="668"/>
        <end position="679"/>
    </location>
</feature>
<evidence type="ECO:0000313" key="3">
    <source>
        <dbReference type="EMBL" id="CAK0807898.1"/>
    </source>
</evidence>
<name>A0ABN9QUU6_9DINO</name>
<feature type="non-terminal residue" evidence="3">
    <location>
        <position position="1"/>
    </location>
</feature>
<feature type="region of interest" description="Disordered" evidence="1">
    <location>
        <begin position="994"/>
        <end position="1030"/>
    </location>
</feature>
<reference evidence="3" key="1">
    <citation type="submission" date="2023-10" db="EMBL/GenBank/DDBJ databases">
        <authorList>
            <person name="Chen Y."/>
            <person name="Shah S."/>
            <person name="Dougan E. K."/>
            <person name="Thang M."/>
            <person name="Chan C."/>
        </authorList>
    </citation>
    <scope>NUCLEOTIDE SEQUENCE [LARGE SCALE GENOMIC DNA]</scope>
</reference>
<evidence type="ECO:0000256" key="1">
    <source>
        <dbReference type="SAM" id="MobiDB-lite"/>
    </source>
</evidence>
<feature type="compositionally biased region" description="Acidic residues" evidence="1">
    <location>
        <begin position="998"/>
        <end position="1030"/>
    </location>
</feature>
<gene>
    <name evidence="3" type="ORF">PCOR1329_LOCUS13634</name>
</gene>
<dbReference type="Proteomes" id="UP001189429">
    <property type="component" value="Unassembled WGS sequence"/>
</dbReference>
<dbReference type="EMBL" id="CAUYUJ010004034">
    <property type="protein sequence ID" value="CAK0807898.1"/>
    <property type="molecule type" value="Genomic_DNA"/>
</dbReference>
<sequence>PPWRRPPLLRRPPAMVHNSFSILAVALCLTTFWAISSPATPEAQLTLPSPADMEKLICKATSQKQVEDKAVDEICQVITEKFPSSKFNPDCKTNVEAVWDAAVAKCPQAQLTMPSPADMEKLICEVASQKQDENKAVDEICQVIARKFPNIKFNLDCKTDVEAVWDAAVDKCPQAQLTQPSPADMEKLICEAASQKQVEDKAVDEICQVITEKLPSIKFNPECKTDVEPVWDAAVAKCPQAQLILPSPADMEKLICEAASQKQDEDKAYDEICQVITEKFPNVKFNLDCKTDVEAVWDAAVAKCQQAEVEEAEERAAVSRGWEVEFDLLEGSFSLLLPEARSEAADLLQRLRMVVANGAVSALEVLLAESTRADGWLNAEELASGLARLEVPGASVAAAQQLIDSLHDSVAAHGQVVVVGLFIALSSELAPAARAVDGDGPEVLGARLRWACWRRGKPERDVRAKLAGVLDAPGADARLAARELCSELGLDEATAEALGESFDRLRADFCAALPPWRCLPSQDRASLLARFVEHLATYRAILVPRLCDEMTLDAFLVVASELGDAWSRTDLTQVALLAECSPGPPPGEAPIVDGLRLARAVQPGGLSSEFEMEAKAVSAQAAAACEEAAGQPSRKATPKRRAELVPVGGARLETRPQAAAAASASAPAEPPPPQPVPPATPAVVLTSQGDGPGMYRVLEKELPVNADASRTSAAVAQLAPGTVMQVVELAEQLDGGRRRARIAQPAGWVTLANETSGFRFAERFGEPPLQPAPAAASQAPAAPPAPPAATSQALAAPPATPAVVLTSQGDGPGMYRVLEKELPVNADASRTSAAVAQLAPGTVMQVVELAEQLDGGRRRARIAQPAGWVTLANETSGFRFAERFGEPPLQPAPAAASQAPAAPAGALGALAGVPGAATPPLAQAPAVLVGVWGAQAGVLGAAAPPPAQASAAPTEAPAGALAGGALGAAAPPSMAQGTVSAATSFAASPRAVSFADGAEADVLEEDKKDEEDDYSEEFDGGELSDESTSS</sequence>
<evidence type="ECO:0000313" key="4">
    <source>
        <dbReference type="Proteomes" id="UP001189429"/>
    </source>
</evidence>
<feature type="compositionally biased region" description="Low complexity" evidence="1">
    <location>
        <begin position="656"/>
        <end position="667"/>
    </location>
</feature>
<keyword evidence="2" id="KW-0732">Signal</keyword>
<comment type="caution">
    <text evidence="3">The sequence shown here is derived from an EMBL/GenBank/DDBJ whole genome shotgun (WGS) entry which is preliminary data.</text>
</comment>
<feature type="region of interest" description="Disordered" evidence="1">
    <location>
        <begin position="764"/>
        <end position="793"/>
    </location>
</feature>
<organism evidence="3 4">
    <name type="scientific">Prorocentrum cordatum</name>
    <dbReference type="NCBI Taxonomy" id="2364126"/>
    <lineage>
        <taxon>Eukaryota</taxon>
        <taxon>Sar</taxon>
        <taxon>Alveolata</taxon>
        <taxon>Dinophyceae</taxon>
        <taxon>Prorocentrales</taxon>
        <taxon>Prorocentraceae</taxon>
        <taxon>Prorocentrum</taxon>
    </lineage>
</organism>
<accession>A0ABN9QUU6</accession>
<protein>
    <submittedName>
        <fullName evidence="3">Uncharacterized protein</fullName>
    </submittedName>
</protein>
<feature type="chain" id="PRO_5045514905" evidence="2">
    <location>
        <begin position="35"/>
        <end position="1030"/>
    </location>
</feature>
<proteinExistence type="predicted"/>
<evidence type="ECO:0000256" key="2">
    <source>
        <dbReference type="SAM" id="SignalP"/>
    </source>
</evidence>
<feature type="region of interest" description="Disordered" evidence="1">
    <location>
        <begin position="647"/>
        <end position="679"/>
    </location>
</feature>
<feature type="signal peptide" evidence="2">
    <location>
        <begin position="1"/>
        <end position="34"/>
    </location>
</feature>
<keyword evidence="4" id="KW-1185">Reference proteome</keyword>